<feature type="transmembrane region" description="Helical" evidence="7">
    <location>
        <begin position="86"/>
        <end position="111"/>
    </location>
</feature>
<evidence type="ECO:0000256" key="7">
    <source>
        <dbReference type="SAM" id="Phobius"/>
    </source>
</evidence>
<comment type="subcellular location">
    <subcellularLocation>
        <location evidence="1">Cell membrane</location>
        <topology evidence="1">Multi-pass membrane protein</topology>
    </subcellularLocation>
</comment>
<organism evidence="9 10">
    <name type="scientific">Virgisporangium ochraceum</name>
    <dbReference type="NCBI Taxonomy" id="65505"/>
    <lineage>
        <taxon>Bacteria</taxon>
        <taxon>Bacillati</taxon>
        <taxon>Actinomycetota</taxon>
        <taxon>Actinomycetes</taxon>
        <taxon>Micromonosporales</taxon>
        <taxon>Micromonosporaceae</taxon>
        <taxon>Virgisporangium</taxon>
    </lineage>
</organism>
<evidence type="ECO:0000259" key="8">
    <source>
        <dbReference type="PROSITE" id="PS50850"/>
    </source>
</evidence>
<evidence type="ECO:0000313" key="10">
    <source>
        <dbReference type="Proteomes" id="UP000635606"/>
    </source>
</evidence>
<dbReference type="GO" id="GO:0005886">
    <property type="term" value="C:plasma membrane"/>
    <property type="evidence" value="ECO:0007669"/>
    <property type="project" value="UniProtKB-SubCell"/>
</dbReference>
<feature type="transmembrane region" description="Helical" evidence="7">
    <location>
        <begin position="307"/>
        <end position="327"/>
    </location>
</feature>
<sequence>MWDCPFVANFWRLAASSGLSNLGDGTFKVALPLAAVGFTRSPTLVAGVTFAVTLPWLLFALPAGALADRVDRRRAMIGADVARGALLAALTVCVVADLGTIWLLYGAALAIGVAETVYDTSAQSILPRVVPRDDLARANGRLYAIELTANEFVGPALAGFVVALGAGVAFGTPAALWALAAVALVSMRGSYRAERTGRTTLRADIAEGLRFLWRHRLLRTLAVMVGISNLANNAVMAILVLYAVGPMGLSAPGFGLLMTTFAAGSLLGSFVAERIQRTLGRARALALTIVTRALPFAVLAVSANPYLAGATFFVGGATNVVWNIVTVSLRQRVTPDHLLGRVNSGYRLVAWGSMPLGAAAGGLLAHAFGLRPVFAVMAVVTLALLAGMLIVTDSRMDAAERDGVAPGPDAR</sequence>
<proteinExistence type="predicted"/>
<dbReference type="PANTHER" id="PTHR23513">
    <property type="entry name" value="INTEGRAL MEMBRANE EFFLUX PROTEIN-RELATED"/>
    <property type="match status" value="1"/>
</dbReference>
<feature type="transmembrane region" description="Helical" evidence="7">
    <location>
        <begin position="284"/>
        <end position="301"/>
    </location>
</feature>
<keyword evidence="3" id="KW-1003">Cell membrane</keyword>
<dbReference type="InterPro" id="IPR036259">
    <property type="entry name" value="MFS_trans_sf"/>
</dbReference>
<dbReference type="AlphaFoldDB" id="A0A8J3ZQ25"/>
<accession>A0A8J3ZQ25</accession>
<feature type="transmembrane region" description="Helical" evidence="7">
    <location>
        <begin position="157"/>
        <end position="185"/>
    </location>
</feature>
<dbReference type="Pfam" id="PF05977">
    <property type="entry name" value="MFS_3"/>
    <property type="match status" value="1"/>
</dbReference>
<dbReference type="InterPro" id="IPR010290">
    <property type="entry name" value="TM_effector"/>
</dbReference>
<keyword evidence="6 7" id="KW-0472">Membrane</keyword>
<evidence type="ECO:0000256" key="5">
    <source>
        <dbReference type="ARBA" id="ARBA00022989"/>
    </source>
</evidence>
<reference evidence="9" key="1">
    <citation type="submission" date="2021-01" db="EMBL/GenBank/DDBJ databases">
        <title>Whole genome shotgun sequence of Virgisporangium ochraceum NBRC 16418.</title>
        <authorList>
            <person name="Komaki H."/>
            <person name="Tamura T."/>
        </authorList>
    </citation>
    <scope>NUCLEOTIDE SEQUENCE</scope>
    <source>
        <strain evidence="9">NBRC 16418</strain>
    </source>
</reference>
<dbReference type="Gene3D" id="1.20.1250.20">
    <property type="entry name" value="MFS general substrate transporter like domains"/>
    <property type="match status" value="1"/>
</dbReference>
<dbReference type="SUPFAM" id="SSF103473">
    <property type="entry name" value="MFS general substrate transporter"/>
    <property type="match status" value="1"/>
</dbReference>
<feature type="transmembrane region" description="Helical" evidence="7">
    <location>
        <begin position="220"/>
        <end position="245"/>
    </location>
</feature>
<evidence type="ECO:0000313" key="9">
    <source>
        <dbReference type="EMBL" id="GIJ65843.1"/>
    </source>
</evidence>
<evidence type="ECO:0000256" key="2">
    <source>
        <dbReference type="ARBA" id="ARBA00022448"/>
    </source>
</evidence>
<dbReference type="InterPro" id="IPR020846">
    <property type="entry name" value="MFS_dom"/>
</dbReference>
<feature type="transmembrane region" description="Helical" evidence="7">
    <location>
        <begin position="44"/>
        <end position="66"/>
    </location>
</feature>
<feature type="domain" description="Major facilitator superfamily (MFS) profile" evidence="8">
    <location>
        <begin position="1"/>
        <end position="395"/>
    </location>
</feature>
<feature type="transmembrane region" description="Helical" evidence="7">
    <location>
        <begin position="373"/>
        <end position="391"/>
    </location>
</feature>
<evidence type="ECO:0000256" key="3">
    <source>
        <dbReference type="ARBA" id="ARBA00022475"/>
    </source>
</evidence>
<dbReference type="GO" id="GO:0022857">
    <property type="term" value="F:transmembrane transporter activity"/>
    <property type="evidence" value="ECO:0007669"/>
    <property type="project" value="InterPro"/>
</dbReference>
<evidence type="ECO:0000256" key="1">
    <source>
        <dbReference type="ARBA" id="ARBA00004651"/>
    </source>
</evidence>
<dbReference type="Proteomes" id="UP000635606">
    <property type="component" value="Unassembled WGS sequence"/>
</dbReference>
<protein>
    <submittedName>
        <fullName evidence="9">MFS transporter</fullName>
    </submittedName>
</protein>
<dbReference type="CDD" id="cd06173">
    <property type="entry name" value="MFS_MefA_like"/>
    <property type="match status" value="1"/>
</dbReference>
<keyword evidence="10" id="KW-1185">Reference proteome</keyword>
<keyword evidence="5 7" id="KW-1133">Transmembrane helix</keyword>
<feature type="transmembrane region" description="Helical" evidence="7">
    <location>
        <begin position="251"/>
        <end position="272"/>
    </location>
</feature>
<dbReference type="PROSITE" id="PS50850">
    <property type="entry name" value="MFS"/>
    <property type="match status" value="1"/>
</dbReference>
<name>A0A8J3ZQ25_9ACTN</name>
<gene>
    <name evidence="9" type="ORF">Voc01_007600</name>
</gene>
<evidence type="ECO:0000256" key="4">
    <source>
        <dbReference type="ARBA" id="ARBA00022692"/>
    </source>
</evidence>
<dbReference type="PANTHER" id="PTHR23513:SF6">
    <property type="entry name" value="MAJOR FACILITATOR SUPERFAMILY ASSOCIATED DOMAIN-CONTAINING PROTEIN"/>
    <property type="match status" value="1"/>
</dbReference>
<feature type="transmembrane region" description="Helical" evidence="7">
    <location>
        <begin position="348"/>
        <end position="367"/>
    </location>
</feature>
<keyword evidence="4 7" id="KW-0812">Transmembrane</keyword>
<comment type="caution">
    <text evidence="9">The sequence shown here is derived from an EMBL/GenBank/DDBJ whole genome shotgun (WGS) entry which is preliminary data.</text>
</comment>
<evidence type="ECO:0000256" key="6">
    <source>
        <dbReference type="ARBA" id="ARBA00023136"/>
    </source>
</evidence>
<dbReference type="EMBL" id="BOPH01000010">
    <property type="protein sequence ID" value="GIJ65843.1"/>
    <property type="molecule type" value="Genomic_DNA"/>
</dbReference>
<keyword evidence="2" id="KW-0813">Transport</keyword>